<reference evidence="12" key="1">
    <citation type="journal article" date="2019" name="Int. J. Syst. Evol. Microbiol.">
        <title>The Global Catalogue of Microorganisms (GCM) 10K type strain sequencing project: providing services to taxonomists for standard genome sequencing and annotation.</title>
        <authorList>
            <consortium name="The Broad Institute Genomics Platform"/>
            <consortium name="The Broad Institute Genome Sequencing Center for Infectious Disease"/>
            <person name="Wu L."/>
            <person name="Ma J."/>
        </authorList>
    </citation>
    <scope>NUCLEOTIDE SEQUENCE [LARGE SCALE GENOMIC DNA]</scope>
    <source>
        <strain evidence="12">JCM 18304</strain>
    </source>
</reference>
<feature type="short sequence motif" description="Q motif" evidence="6">
    <location>
        <begin position="90"/>
        <end position="118"/>
    </location>
</feature>
<evidence type="ECO:0000256" key="2">
    <source>
        <dbReference type="ARBA" id="ARBA00022801"/>
    </source>
</evidence>
<feature type="region of interest" description="Disordered" evidence="7">
    <location>
        <begin position="466"/>
        <end position="582"/>
    </location>
</feature>
<dbReference type="Pfam" id="PF00271">
    <property type="entry name" value="Helicase_C"/>
    <property type="match status" value="1"/>
</dbReference>
<dbReference type="PROSITE" id="PS51192">
    <property type="entry name" value="HELICASE_ATP_BIND_1"/>
    <property type="match status" value="1"/>
</dbReference>
<dbReference type="CDD" id="cd00268">
    <property type="entry name" value="DEADc"/>
    <property type="match status" value="1"/>
</dbReference>
<accession>A0ABP9RGM5</accession>
<evidence type="ECO:0000313" key="11">
    <source>
        <dbReference type="EMBL" id="GAA5177409.1"/>
    </source>
</evidence>
<evidence type="ECO:0000259" key="10">
    <source>
        <dbReference type="PROSITE" id="PS51195"/>
    </source>
</evidence>
<evidence type="ECO:0000259" key="9">
    <source>
        <dbReference type="PROSITE" id="PS51194"/>
    </source>
</evidence>
<comment type="similarity">
    <text evidence="5">Belongs to the DEAD box helicase family.</text>
</comment>
<sequence>MTLSAARPPFADPESFPSVFDRLEAVPPTPGSDRLDATPATAGSDRLDAAQATPGSDLPDPAPATAGSDRLDAAQATPGSDRRDSAPATPGFAGLGLPEPLVRTLSREGIREPFPIQTATIPDALAGRDVLGRGQTGSGKTLAFGLPVLARVGMGGRPAPGRPKALILVPTRELAMQVNDALLPLARSMGLFSRTAVGGTSYDKQIRDLRRGVDVLVATPGRLADLIERRECSLAEIEVSVLDEADQMADMGFLPDVTALLEQTPAGAQRLLFSATLDNDVDTLVSKFMTDPVTHEVDPPKAAVSTMEHHLLLIPPTEKLKIVSRIAARDGRTIMFVRTQLAVDRLASQLTEVGVRAGALHGGKTQAVRTRTLAEFREGRTSVLVATDVAARGIHVDGISLVVHVDPPKDPKDYLHRAGRTARAGEAGTVATLVLPRQRASTFALLEKAGVEATRTQVRAETAELAELTGAREPSGVPVPPDEPSPRRDGRRGRSGGGHYGDRQHGDRQYGDRPSGYRDGGHREGGYRDGGHRDGGHREGGYRDGGYREGGYRDGARRDGPRREGGRWDDRPRRRTDRHPAA</sequence>
<dbReference type="EMBL" id="BAABJQ010000001">
    <property type="protein sequence ID" value="GAA5177409.1"/>
    <property type="molecule type" value="Genomic_DNA"/>
</dbReference>
<dbReference type="SMART" id="SM00490">
    <property type="entry name" value="HELICc"/>
    <property type="match status" value="1"/>
</dbReference>
<dbReference type="InterPro" id="IPR014001">
    <property type="entry name" value="Helicase_ATP-bd"/>
</dbReference>
<protein>
    <submittedName>
        <fullName evidence="11">DEAD/DEAH box helicase</fullName>
    </submittedName>
</protein>
<dbReference type="Proteomes" id="UP001501570">
    <property type="component" value="Unassembled WGS sequence"/>
</dbReference>
<feature type="domain" description="Helicase ATP-binding" evidence="8">
    <location>
        <begin position="121"/>
        <end position="295"/>
    </location>
</feature>
<dbReference type="PANTHER" id="PTHR47959">
    <property type="entry name" value="ATP-DEPENDENT RNA HELICASE RHLE-RELATED"/>
    <property type="match status" value="1"/>
</dbReference>
<dbReference type="InterPro" id="IPR001650">
    <property type="entry name" value="Helicase_C-like"/>
</dbReference>
<feature type="domain" description="DEAD-box RNA helicase Q" evidence="10">
    <location>
        <begin position="90"/>
        <end position="118"/>
    </location>
</feature>
<comment type="caution">
    <text evidence="11">The sequence shown here is derived from an EMBL/GenBank/DDBJ whole genome shotgun (WGS) entry which is preliminary data.</text>
</comment>
<dbReference type="Pfam" id="PF00270">
    <property type="entry name" value="DEAD"/>
    <property type="match status" value="1"/>
</dbReference>
<dbReference type="InterPro" id="IPR011545">
    <property type="entry name" value="DEAD/DEAH_box_helicase_dom"/>
</dbReference>
<evidence type="ECO:0000256" key="1">
    <source>
        <dbReference type="ARBA" id="ARBA00022741"/>
    </source>
</evidence>
<dbReference type="Gene3D" id="3.40.50.300">
    <property type="entry name" value="P-loop containing nucleotide triphosphate hydrolases"/>
    <property type="match status" value="2"/>
</dbReference>
<proteinExistence type="inferred from homology"/>
<dbReference type="RefSeq" id="WP_345625136.1">
    <property type="nucleotide sequence ID" value="NZ_BAABJQ010000001.1"/>
</dbReference>
<keyword evidence="1" id="KW-0547">Nucleotide-binding</keyword>
<dbReference type="SUPFAM" id="SSF52540">
    <property type="entry name" value="P-loop containing nucleoside triphosphate hydrolases"/>
    <property type="match status" value="1"/>
</dbReference>
<feature type="domain" description="Helicase C-terminal" evidence="9">
    <location>
        <begin position="318"/>
        <end position="469"/>
    </location>
</feature>
<dbReference type="PROSITE" id="PS51195">
    <property type="entry name" value="Q_MOTIF"/>
    <property type="match status" value="1"/>
</dbReference>
<dbReference type="InterPro" id="IPR014014">
    <property type="entry name" value="RNA_helicase_DEAD_Q_motif"/>
</dbReference>
<keyword evidence="2" id="KW-0378">Hydrolase</keyword>
<feature type="compositionally biased region" description="Basic and acidic residues" evidence="7">
    <location>
        <begin position="500"/>
        <end position="582"/>
    </location>
</feature>
<evidence type="ECO:0000259" key="8">
    <source>
        <dbReference type="PROSITE" id="PS51192"/>
    </source>
</evidence>
<dbReference type="InterPro" id="IPR044742">
    <property type="entry name" value="DEAD/DEAH_RhlB"/>
</dbReference>
<dbReference type="PROSITE" id="PS51194">
    <property type="entry name" value="HELICASE_CTER"/>
    <property type="match status" value="1"/>
</dbReference>
<keyword evidence="3 11" id="KW-0347">Helicase</keyword>
<keyword evidence="12" id="KW-1185">Reference proteome</keyword>
<feature type="region of interest" description="Disordered" evidence="7">
    <location>
        <begin position="1"/>
        <end position="99"/>
    </location>
</feature>
<dbReference type="InterPro" id="IPR027417">
    <property type="entry name" value="P-loop_NTPase"/>
</dbReference>
<name>A0ABP9RGM5_9ACTN</name>
<evidence type="ECO:0000313" key="12">
    <source>
        <dbReference type="Proteomes" id="UP001501570"/>
    </source>
</evidence>
<evidence type="ECO:0000256" key="7">
    <source>
        <dbReference type="SAM" id="MobiDB-lite"/>
    </source>
</evidence>
<gene>
    <name evidence="11" type="ORF">GCM10023322_02010</name>
</gene>
<dbReference type="PANTHER" id="PTHR47959:SF13">
    <property type="entry name" value="ATP-DEPENDENT RNA HELICASE RHLE"/>
    <property type="match status" value="1"/>
</dbReference>
<dbReference type="GO" id="GO:0004386">
    <property type="term" value="F:helicase activity"/>
    <property type="evidence" value="ECO:0007669"/>
    <property type="project" value="UniProtKB-KW"/>
</dbReference>
<keyword evidence="4" id="KW-0067">ATP-binding</keyword>
<evidence type="ECO:0000256" key="6">
    <source>
        <dbReference type="PROSITE-ProRule" id="PRU00552"/>
    </source>
</evidence>
<dbReference type="CDD" id="cd18787">
    <property type="entry name" value="SF2_C_DEAD"/>
    <property type="match status" value="1"/>
</dbReference>
<organism evidence="11 12">
    <name type="scientific">Rugosimonospora acidiphila</name>
    <dbReference type="NCBI Taxonomy" id="556531"/>
    <lineage>
        <taxon>Bacteria</taxon>
        <taxon>Bacillati</taxon>
        <taxon>Actinomycetota</taxon>
        <taxon>Actinomycetes</taxon>
        <taxon>Micromonosporales</taxon>
        <taxon>Micromonosporaceae</taxon>
        <taxon>Rugosimonospora</taxon>
    </lineage>
</organism>
<dbReference type="SMART" id="SM00487">
    <property type="entry name" value="DEXDc"/>
    <property type="match status" value="1"/>
</dbReference>
<evidence type="ECO:0000256" key="3">
    <source>
        <dbReference type="ARBA" id="ARBA00022806"/>
    </source>
</evidence>
<dbReference type="InterPro" id="IPR050079">
    <property type="entry name" value="DEAD_box_RNA_helicase"/>
</dbReference>
<evidence type="ECO:0000256" key="4">
    <source>
        <dbReference type="ARBA" id="ARBA00022840"/>
    </source>
</evidence>
<evidence type="ECO:0000256" key="5">
    <source>
        <dbReference type="ARBA" id="ARBA00038437"/>
    </source>
</evidence>